<protein>
    <submittedName>
        <fullName evidence="3">Uncharacterized protein</fullName>
    </submittedName>
</protein>
<comment type="caution">
    <text evidence="3">The sequence shown here is derived from an EMBL/GenBank/DDBJ whole genome shotgun (WGS) entry which is preliminary data.</text>
</comment>
<keyword evidence="1" id="KW-1133">Transmembrane helix</keyword>
<dbReference type="Proteomes" id="UP000093432">
    <property type="component" value="Unassembled WGS sequence"/>
</dbReference>
<sequence>MKKIFILAALLSFSMYFTQVAIGKTAVSNPSVSLEFANGNKGIILPWVTSAVSVTGAVDGTVIYDISDRKVKYRRSGTWVDLSIDTTGTVNTAIQASKTESMSAKVAIGTNSSTDTTSGILVLTDTDKAMVLPKMDNPHLVIVNPAAGMMAYDTANHQLAVFNGTVWTFWRP</sequence>
<organism evidence="3 4">
    <name type="scientific">Chryseobacterium arthrosphaerae</name>
    <dbReference type="NCBI Taxonomy" id="651561"/>
    <lineage>
        <taxon>Bacteria</taxon>
        <taxon>Pseudomonadati</taxon>
        <taxon>Bacteroidota</taxon>
        <taxon>Flavobacteriia</taxon>
        <taxon>Flavobacteriales</taxon>
        <taxon>Weeksellaceae</taxon>
        <taxon>Chryseobacterium group</taxon>
        <taxon>Chryseobacterium</taxon>
    </lineage>
</organism>
<dbReference type="STRING" id="651561.BBI00_09755"/>
<name>A0A1B8ZSP4_9FLAO</name>
<feature type="transmembrane region" description="Helical" evidence="1">
    <location>
        <begin position="47"/>
        <end position="66"/>
    </location>
</feature>
<dbReference type="RefSeq" id="WP_065398586.1">
    <property type="nucleotide sequence ID" value="NZ_MAYG01000001.1"/>
</dbReference>
<dbReference type="OrthoDB" id="705292at2"/>
<dbReference type="EMBL" id="MAYG01000001">
    <property type="protein sequence ID" value="OCA74597.1"/>
    <property type="molecule type" value="Genomic_DNA"/>
</dbReference>
<keyword evidence="1" id="KW-0812">Transmembrane</keyword>
<proteinExistence type="predicted"/>
<evidence type="ECO:0000256" key="2">
    <source>
        <dbReference type="SAM" id="SignalP"/>
    </source>
</evidence>
<gene>
    <name evidence="3" type="ORF">BBI00_09755</name>
</gene>
<keyword evidence="2" id="KW-0732">Signal</keyword>
<reference evidence="4" key="1">
    <citation type="submission" date="2016-07" db="EMBL/GenBank/DDBJ databases">
        <authorList>
            <person name="Florea S."/>
            <person name="Webb J.S."/>
            <person name="Jaromczyk J."/>
            <person name="Schardl C.L."/>
        </authorList>
    </citation>
    <scope>NUCLEOTIDE SEQUENCE [LARGE SCALE GENOMIC DNA]</scope>
    <source>
        <strain evidence="4">CC-VM-7</strain>
    </source>
</reference>
<keyword evidence="1" id="KW-0472">Membrane</keyword>
<evidence type="ECO:0000313" key="3">
    <source>
        <dbReference type="EMBL" id="OCA74597.1"/>
    </source>
</evidence>
<evidence type="ECO:0000313" key="4">
    <source>
        <dbReference type="Proteomes" id="UP000093432"/>
    </source>
</evidence>
<accession>A0A1B8ZSP4</accession>
<dbReference type="AlphaFoldDB" id="A0A1B8ZSP4"/>
<feature type="chain" id="PRO_5008621201" evidence="2">
    <location>
        <begin position="22"/>
        <end position="172"/>
    </location>
</feature>
<feature type="signal peptide" evidence="2">
    <location>
        <begin position="1"/>
        <end position="21"/>
    </location>
</feature>
<evidence type="ECO:0000256" key="1">
    <source>
        <dbReference type="SAM" id="Phobius"/>
    </source>
</evidence>